<dbReference type="Pfam" id="PF05163">
    <property type="entry name" value="DinB"/>
    <property type="match status" value="1"/>
</dbReference>
<dbReference type="InterPro" id="IPR034660">
    <property type="entry name" value="DinB/YfiT-like"/>
</dbReference>
<dbReference type="SUPFAM" id="SSF109854">
    <property type="entry name" value="DinB/YfiT-like putative metalloenzymes"/>
    <property type="match status" value="1"/>
</dbReference>
<dbReference type="Gene3D" id="1.20.120.450">
    <property type="entry name" value="dinb family like domain"/>
    <property type="match status" value="1"/>
</dbReference>
<dbReference type="RefSeq" id="WP_160835879.1">
    <property type="nucleotide sequence ID" value="NZ_WMET01000001.1"/>
</dbReference>
<dbReference type="OrthoDB" id="117483at2"/>
<comment type="similarity">
    <text evidence="1">Belongs to the DinB family.</text>
</comment>
<accession>A0A845DRK8</accession>
<sequence length="174" mass="20188">MALIFYEVESEKAFTSKIGELVWMMNHVRSVTVEEVRYLTVEALDQREDGGNSIGALLLHTAAIEYVHQVISFEHRDLNEKEAEQWGAALTLGEDAAEAIHSRPASFYIKQLEDVRSGTLERLKEKGDEWLFEQRTWPNGLVHNPYYLWFHVMEDEINHRGQIRALVRKSKSMN</sequence>
<evidence type="ECO:0000256" key="2">
    <source>
        <dbReference type="ARBA" id="ARBA00022723"/>
    </source>
</evidence>
<evidence type="ECO:0000313" key="4">
    <source>
        <dbReference type="Proteomes" id="UP000460949"/>
    </source>
</evidence>
<dbReference type="AlphaFoldDB" id="A0A845DRK8"/>
<dbReference type="GO" id="GO:0046872">
    <property type="term" value="F:metal ion binding"/>
    <property type="evidence" value="ECO:0007669"/>
    <property type="project" value="UniProtKB-KW"/>
</dbReference>
<dbReference type="Proteomes" id="UP000460949">
    <property type="component" value="Unassembled WGS sequence"/>
</dbReference>
<name>A0A845DRK8_9BACI</name>
<reference evidence="3 4" key="1">
    <citation type="submission" date="2019-11" db="EMBL/GenBank/DDBJ databases">
        <title>Genome sequences of 17 halophilic strains isolated from different environments.</title>
        <authorList>
            <person name="Furrow R.E."/>
        </authorList>
    </citation>
    <scope>NUCLEOTIDE SEQUENCE [LARGE SCALE GENOMIC DNA]</scope>
    <source>
        <strain evidence="3 4">22511_23_Filter</strain>
    </source>
</reference>
<dbReference type="EMBL" id="WMET01000001">
    <property type="protein sequence ID" value="MYL19499.1"/>
    <property type="molecule type" value="Genomic_DNA"/>
</dbReference>
<dbReference type="InterPro" id="IPR007837">
    <property type="entry name" value="DinB"/>
</dbReference>
<keyword evidence="2" id="KW-0479">Metal-binding</keyword>
<gene>
    <name evidence="3" type="ORF">GLW04_06315</name>
</gene>
<proteinExistence type="inferred from homology"/>
<evidence type="ECO:0000313" key="3">
    <source>
        <dbReference type="EMBL" id="MYL19499.1"/>
    </source>
</evidence>
<protein>
    <submittedName>
        <fullName evidence="3">DUF664 domain-containing protein</fullName>
    </submittedName>
</protein>
<organism evidence="3 4">
    <name type="scientific">Halobacillus litoralis</name>
    <dbReference type="NCBI Taxonomy" id="45668"/>
    <lineage>
        <taxon>Bacteria</taxon>
        <taxon>Bacillati</taxon>
        <taxon>Bacillota</taxon>
        <taxon>Bacilli</taxon>
        <taxon>Bacillales</taxon>
        <taxon>Bacillaceae</taxon>
        <taxon>Halobacillus</taxon>
    </lineage>
</organism>
<comment type="caution">
    <text evidence="3">The sequence shown here is derived from an EMBL/GenBank/DDBJ whole genome shotgun (WGS) entry which is preliminary data.</text>
</comment>
<evidence type="ECO:0000256" key="1">
    <source>
        <dbReference type="ARBA" id="ARBA00008635"/>
    </source>
</evidence>